<protein>
    <submittedName>
        <fullName evidence="3">Uncharacterized protein</fullName>
    </submittedName>
</protein>
<dbReference type="GeneID" id="139078417"/>
<proteinExistence type="predicted"/>
<feature type="region of interest" description="Disordered" evidence="1">
    <location>
        <begin position="171"/>
        <end position="204"/>
    </location>
</feature>
<organism evidence="2 3">
    <name type="scientific">Equus przewalskii</name>
    <name type="common">Przewalski's horse</name>
    <name type="synonym">Equus caballus przewalskii</name>
    <dbReference type="NCBI Taxonomy" id="9798"/>
    <lineage>
        <taxon>Eukaryota</taxon>
        <taxon>Metazoa</taxon>
        <taxon>Chordata</taxon>
        <taxon>Craniata</taxon>
        <taxon>Vertebrata</taxon>
        <taxon>Euteleostomi</taxon>
        <taxon>Mammalia</taxon>
        <taxon>Eutheria</taxon>
        <taxon>Laurasiatheria</taxon>
        <taxon>Perissodactyla</taxon>
        <taxon>Equidae</taxon>
        <taxon>Equus</taxon>
    </lineage>
</organism>
<evidence type="ECO:0000313" key="3">
    <source>
        <dbReference type="RefSeq" id="XP_070445894.1"/>
    </source>
</evidence>
<dbReference type="RefSeq" id="XP_070445894.1">
    <property type="nucleotide sequence ID" value="XM_070589793.1"/>
</dbReference>
<feature type="compositionally biased region" description="Pro residues" evidence="1">
    <location>
        <begin position="192"/>
        <end position="204"/>
    </location>
</feature>
<name>A0ABM4LZM5_EQUPR</name>
<sequence length="307" mass="33860">MAGCHTVKELFQGERVTRPKFTFEDFLELLKFARYITRRCSLCQMRKSRSPRLRSRSAAECAPAAVHRPVSTFRRHALKVGENFLKGQVSVLLAQKIDNLNLARSAFLCNKLNPIFHVLMRSAVSNISCHWKKAARQLPTEPTFTFAVAEAGPGSASTRLPAAHLRPGLRLLPEFPGSPHRGTGTNPLSQEPSPPRPGARPCSPSPCHPAASLWRTAILASSHHREPWFWAPVCVCLPEEEDSQSLALRLCGAGDQGGSLRWGSQLCPPRHLAWRNAILGSFCSRKEKNVSVQTGPPAGERAPRMPC</sequence>
<keyword evidence="2" id="KW-1185">Reference proteome</keyword>
<reference evidence="3" key="1">
    <citation type="submission" date="2025-08" db="UniProtKB">
        <authorList>
            <consortium name="RefSeq"/>
        </authorList>
    </citation>
    <scope>IDENTIFICATION</scope>
    <source>
        <tissue evidence="3">Blood</tissue>
    </source>
</reference>
<evidence type="ECO:0000256" key="1">
    <source>
        <dbReference type="SAM" id="MobiDB-lite"/>
    </source>
</evidence>
<evidence type="ECO:0000313" key="2">
    <source>
        <dbReference type="Proteomes" id="UP001652662"/>
    </source>
</evidence>
<dbReference type="Proteomes" id="UP001652662">
    <property type="component" value="Chromosome 22"/>
</dbReference>
<accession>A0ABM4LZM5</accession>
<gene>
    <name evidence="3" type="primary">LOC139078417</name>
</gene>